<feature type="compositionally biased region" description="Low complexity" evidence="1">
    <location>
        <begin position="167"/>
        <end position="176"/>
    </location>
</feature>
<evidence type="ECO:0000256" key="1">
    <source>
        <dbReference type="SAM" id="MobiDB-lite"/>
    </source>
</evidence>
<proteinExistence type="predicted"/>
<gene>
    <name evidence="2" type="ORF">DV451_004316</name>
</gene>
<feature type="compositionally biased region" description="Low complexity" evidence="1">
    <location>
        <begin position="136"/>
        <end position="146"/>
    </location>
</feature>
<reference evidence="2" key="1">
    <citation type="journal article" date="2020" name="Front. Microbiol.">
        <title>Phenotypic and Genetic Characterization of the Cheese Ripening Yeast Geotrichum candidum.</title>
        <authorList>
            <person name="Perkins V."/>
            <person name="Vignola S."/>
            <person name="Lessard M.H."/>
            <person name="Plante P.L."/>
            <person name="Corbeil J."/>
            <person name="Dugat-Bony E."/>
            <person name="Frenette M."/>
            <person name="Labrie S."/>
        </authorList>
    </citation>
    <scope>NUCLEOTIDE SEQUENCE</scope>
    <source>
        <strain evidence="2">LMA-70</strain>
    </source>
</reference>
<organism evidence="2 3">
    <name type="scientific">Geotrichum candidum</name>
    <name type="common">Oospora lactis</name>
    <name type="synonym">Dipodascus geotrichum</name>
    <dbReference type="NCBI Taxonomy" id="1173061"/>
    <lineage>
        <taxon>Eukaryota</taxon>
        <taxon>Fungi</taxon>
        <taxon>Dikarya</taxon>
        <taxon>Ascomycota</taxon>
        <taxon>Saccharomycotina</taxon>
        <taxon>Dipodascomycetes</taxon>
        <taxon>Dipodascales</taxon>
        <taxon>Dipodascaceae</taxon>
        <taxon>Geotrichum</taxon>
    </lineage>
</organism>
<protein>
    <submittedName>
        <fullName evidence="2">Uncharacterized protein</fullName>
    </submittedName>
</protein>
<evidence type="ECO:0000313" key="3">
    <source>
        <dbReference type="Proteomes" id="UP000750522"/>
    </source>
</evidence>
<feature type="region of interest" description="Disordered" evidence="1">
    <location>
        <begin position="92"/>
        <end position="146"/>
    </location>
</feature>
<feature type="region of interest" description="Disordered" evidence="1">
    <location>
        <begin position="160"/>
        <end position="182"/>
    </location>
</feature>
<dbReference type="Proteomes" id="UP000750522">
    <property type="component" value="Unassembled WGS sequence"/>
</dbReference>
<name>A0A9P5G3G0_GEOCN</name>
<reference evidence="2" key="2">
    <citation type="submission" date="2020-01" db="EMBL/GenBank/DDBJ databases">
        <authorList>
            <person name="Perkins V."/>
            <person name="Lessard M.-H."/>
            <person name="Dugat-Bony E."/>
            <person name="Frenette M."/>
            <person name="Labrie S."/>
        </authorList>
    </citation>
    <scope>NUCLEOTIDE SEQUENCE</scope>
    <source>
        <strain evidence="2">LMA-70</strain>
    </source>
</reference>
<sequence length="322" mass="36460">MINDGAVYTDESGNVPELSTLLHFVEDLTTRLNKNRGNLDDISILAKKVIGNQVSTIQQLETALQKHAGNNELKELSQNGEDDEVLELEQHEFEESRDHGDEGRRLRRPRGGRGESLSSLPDRQAAEIERRRKRAGPGAASVPPAVVPDILEEESSRLAPLQTPVPQQQQQQQQQQHSNPEALRHAQVEQENLELKIELQRLHSVERKLTDLLTQFQYKTGEVRDISKKYTHDYKIASRKLVSSYEAQLELEYRNQQHLKHTHTQYRHKLEELKTTMENAAAFISSDVQQKIDIAGSDQNALVNYKVGSSSLPTPGPAMQSM</sequence>
<comment type="caution">
    <text evidence="2">The sequence shown here is derived from an EMBL/GenBank/DDBJ whole genome shotgun (WGS) entry which is preliminary data.</text>
</comment>
<evidence type="ECO:0000313" key="2">
    <source>
        <dbReference type="EMBL" id="KAF5096255.1"/>
    </source>
</evidence>
<accession>A0A9P5G3G0</accession>
<dbReference type="AlphaFoldDB" id="A0A9P5G3G0"/>
<feature type="compositionally biased region" description="Basic and acidic residues" evidence="1">
    <location>
        <begin position="92"/>
        <end position="104"/>
    </location>
</feature>
<dbReference type="EMBL" id="QQZK01000121">
    <property type="protein sequence ID" value="KAF5096255.1"/>
    <property type="molecule type" value="Genomic_DNA"/>
</dbReference>